<evidence type="ECO:0000256" key="3">
    <source>
        <dbReference type="ARBA" id="ARBA00038344"/>
    </source>
</evidence>
<dbReference type="InterPro" id="IPR015943">
    <property type="entry name" value="WD40/YVTN_repeat-like_dom_sf"/>
</dbReference>
<dbReference type="SUPFAM" id="SSF50978">
    <property type="entry name" value="WD40 repeat-like"/>
    <property type="match status" value="1"/>
</dbReference>
<evidence type="ECO:0000313" key="4">
    <source>
        <dbReference type="EMBL" id="ELA47642.1"/>
    </source>
</evidence>
<comment type="pathway">
    <text evidence="1">Protein modification; protein ubiquitination.</text>
</comment>
<dbReference type="InterPro" id="IPR036322">
    <property type="entry name" value="WD40_repeat_dom_sf"/>
</dbReference>
<dbReference type="PANTHER" id="PTHR22852:SF0">
    <property type="entry name" value="DENTICLELESS PROTEIN HOMOLOG"/>
    <property type="match status" value="1"/>
</dbReference>
<dbReference type="RefSeq" id="XP_008073863.1">
    <property type="nucleotide sequence ID" value="XM_008075672.1"/>
</dbReference>
<dbReference type="Gene3D" id="2.130.10.10">
    <property type="entry name" value="YVTN repeat-like/Quinoprotein amine dehydrogenase"/>
    <property type="match status" value="1"/>
</dbReference>
<dbReference type="GO" id="GO:0043161">
    <property type="term" value="P:proteasome-mediated ubiquitin-dependent protein catabolic process"/>
    <property type="evidence" value="ECO:0007669"/>
    <property type="project" value="TreeGrafter"/>
</dbReference>
<dbReference type="InParanoid" id="L2GW96"/>
<dbReference type="OrthoDB" id="2189754at2759"/>
<dbReference type="InterPro" id="IPR051865">
    <property type="entry name" value="WD-repeat_CDT2_adapter"/>
</dbReference>
<dbReference type="GeneID" id="19878726"/>
<sequence>MKRDTRPIINRASIYKPLIAFTRRLSNYSFLCCDTFSECIISALGDDAGHLFLIDTDTEERKFLNTEIGVSSSAIFDLCWLNSSLIGIASGDSNLYLFDVFKGQLTQCKGHTKSIRCIIQAINRVYTGGSDGKMFCWDVRSKNPVVELSFSPKSHKVVSAIALNGQEEYTVYATATPGTILNTWDLRYTKRGMYVSEQVGIASAITNSVYHRDRYIYLLLSNSGILRLTETGVFMNYIQPGSSYGVAHGKIDYNGHMDLMFAGFANKVAVYDTNYPEITHTYEIESINGLDCIGRNTFLTYDEYGRIAIYELVCNETCAQTV</sequence>
<dbReference type="GO" id="GO:0005634">
    <property type="term" value="C:nucleus"/>
    <property type="evidence" value="ECO:0007669"/>
    <property type="project" value="TreeGrafter"/>
</dbReference>
<comment type="similarity">
    <text evidence="3">Belongs to the WD repeat cdt2 family.</text>
</comment>
<dbReference type="AlphaFoldDB" id="L2GW96"/>
<dbReference type="SMART" id="SM00320">
    <property type="entry name" value="WD40"/>
    <property type="match status" value="2"/>
</dbReference>
<gene>
    <name evidence="4" type="ORF">VCUG_00843</name>
</gene>
<evidence type="ECO:0000256" key="1">
    <source>
        <dbReference type="ARBA" id="ARBA00004906"/>
    </source>
</evidence>
<dbReference type="InterPro" id="IPR001680">
    <property type="entry name" value="WD40_rpt"/>
</dbReference>
<dbReference type="GO" id="GO:0030674">
    <property type="term" value="F:protein-macromolecule adaptor activity"/>
    <property type="evidence" value="ECO:0007669"/>
    <property type="project" value="TreeGrafter"/>
</dbReference>
<evidence type="ECO:0000313" key="5">
    <source>
        <dbReference type="Proteomes" id="UP000011081"/>
    </source>
</evidence>
<dbReference type="PANTHER" id="PTHR22852">
    <property type="entry name" value="LETHAL 2 DENTICLELESS PROTEIN RETINOIC ACID-REGULATED NUCLEAR MATRIX-ASSOCIATED PROTEIN"/>
    <property type="match status" value="1"/>
</dbReference>
<dbReference type="Proteomes" id="UP000011081">
    <property type="component" value="Unassembled WGS sequence"/>
</dbReference>
<accession>L2GW96</accession>
<organism evidence="4 5">
    <name type="scientific">Vavraia culicis (isolate floridensis)</name>
    <name type="common">Microsporidian parasite</name>
    <dbReference type="NCBI Taxonomy" id="948595"/>
    <lineage>
        <taxon>Eukaryota</taxon>
        <taxon>Fungi</taxon>
        <taxon>Fungi incertae sedis</taxon>
        <taxon>Microsporidia</taxon>
        <taxon>Pleistophoridae</taxon>
        <taxon>Vavraia</taxon>
    </lineage>
</organism>
<keyword evidence="5" id="KW-1185">Reference proteome</keyword>
<evidence type="ECO:0000256" key="2">
    <source>
        <dbReference type="ARBA" id="ARBA00022786"/>
    </source>
</evidence>
<protein>
    <recommendedName>
        <fullName evidence="6">Anaphase-promoting complex subunit 4 WD40 domain-containing protein</fullName>
    </recommendedName>
</protein>
<dbReference type="HOGENOM" id="CLU_903428_0_0_1"/>
<dbReference type="EMBL" id="GL877414">
    <property type="protein sequence ID" value="ELA47642.1"/>
    <property type="molecule type" value="Genomic_DNA"/>
</dbReference>
<name>L2GW96_VAVCU</name>
<dbReference type="STRING" id="948595.L2GW96"/>
<proteinExistence type="inferred from homology"/>
<reference evidence="5" key="1">
    <citation type="submission" date="2011-03" db="EMBL/GenBank/DDBJ databases">
        <title>The genome sequence of Vavraia culicis strain floridensis.</title>
        <authorList>
            <consortium name="The Broad Institute Genome Sequencing Platform"/>
            <person name="Cuomo C."/>
            <person name="Becnel J."/>
            <person name="Sanscrainte N."/>
            <person name="Young S.K."/>
            <person name="Zeng Q."/>
            <person name="Gargeya S."/>
            <person name="Fitzgerald M."/>
            <person name="Haas B."/>
            <person name="Abouelleil A."/>
            <person name="Alvarado L."/>
            <person name="Arachchi H.M."/>
            <person name="Berlin A."/>
            <person name="Chapman S.B."/>
            <person name="Gearin G."/>
            <person name="Goldberg J."/>
            <person name="Griggs A."/>
            <person name="Gujja S."/>
            <person name="Hansen M."/>
            <person name="Heiman D."/>
            <person name="Howarth C."/>
            <person name="Larimer J."/>
            <person name="Lui A."/>
            <person name="MacDonald P.J.P."/>
            <person name="McCowen C."/>
            <person name="Montmayeur A."/>
            <person name="Murphy C."/>
            <person name="Neiman D."/>
            <person name="Pearson M."/>
            <person name="Priest M."/>
            <person name="Roberts A."/>
            <person name="Saif S."/>
            <person name="Shea T."/>
            <person name="Sisk P."/>
            <person name="Stolte C."/>
            <person name="Sykes S."/>
            <person name="Wortman J."/>
            <person name="Nusbaum C."/>
            <person name="Birren B."/>
        </authorList>
    </citation>
    <scope>NUCLEOTIDE SEQUENCE [LARGE SCALE GENOMIC DNA]</scope>
    <source>
        <strain evidence="5">floridensis</strain>
    </source>
</reference>
<evidence type="ECO:0008006" key="6">
    <source>
        <dbReference type="Google" id="ProtNLM"/>
    </source>
</evidence>
<dbReference type="OMA" id="NTWDLRY"/>
<keyword evidence="2" id="KW-0833">Ubl conjugation pathway</keyword>
<dbReference type="VEuPathDB" id="MicrosporidiaDB:VCUG_00843"/>